<dbReference type="Gene3D" id="3.40.720.10">
    <property type="entry name" value="Alkaline Phosphatase, subunit A"/>
    <property type="match status" value="1"/>
</dbReference>
<dbReference type="Pfam" id="PF00884">
    <property type="entry name" value="Sulfatase"/>
    <property type="match status" value="1"/>
</dbReference>
<dbReference type="RefSeq" id="WP_145201300.1">
    <property type="nucleotide sequence ID" value="NZ_CP036434.1"/>
</dbReference>
<dbReference type="InterPro" id="IPR000917">
    <property type="entry name" value="Sulfatase_N"/>
</dbReference>
<accession>A0A518EWP4</accession>
<keyword evidence="1" id="KW-0479">Metal-binding</keyword>
<feature type="domain" description="Sulfatase N-terminal" evidence="4">
    <location>
        <begin position="53"/>
        <end position="113"/>
    </location>
</feature>
<dbReference type="Proteomes" id="UP000320390">
    <property type="component" value="Chromosome"/>
</dbReference>
<evidence type="ECO:0000313" key="6">
    <source>
        <dbReference type="Proteomes" id="UP000320390"/>
    </source>
</evidence>
<dbReference type="SUPFAM" id="SSF53649">
    <property type="entry name" value="Alkaline phosphatase-like"/>
    <property type="match status" value="1"/>
</dbReference>
<evidence type="ECO:0000313" key="5">
    <source>
        <dbReference type="EMBL" id="QDV08509.1"/>
    </source>
</evidence>
<dbReference type="PANTHER" id="PTHR45953">
    <property type="entry name" value="IDURONATE 2-SULFATASE"/>
    <property type="match status" value="1"/>
</dbReference>
<dbReference type="GO" id="GO:0005737">
    <property type="term" value="C:cytoplasm"/>
    <property type="evidence" value="ECO:0007669"/>
    <property type="project" value="TreeGrafter"/>
</dbReference>
<evidence type="ECO:0000256" key="2">
    <source>
        <dbReference type="ARBA" id="ARBA00022801"/>
    </source>
</evidence>
<dbReference type="InterPro" id="IPR017850">
    <property type="entry name" value="Alkaline_phosphatase_core_sf"/>
</dbReference>
<name>A0A518EWP4_9BACT</name>
<evidence type="ECO:0000256" key="1">
    <source>
        <dbReference type="ARBA" id="ARBA00022723"/>
    </source>
</evidence>
<dbReference type="EMBL" id="CP036434">
    <property type="protein sequence ID" value="QDV08509.1"/>
    <property type="molecule type" value="Genomic_DNA"/>
</dbReference>
<evidence type="ECO:0000256" key="3">
    <source>
        <dbReference type="SAM" id="MobiDB-lite"/>
    </source>
</evidence>
<organism evidence="5 6">
    <name type="scientific">Saltatorellus ferox</name>
    <dbReference type="NCBI Taxonomy" id="2528018"/>
    <lineage>
        <taxon>Bacteria</taxon>
        <taxon>Pseudomonadati</taxon>
        <taxon>Planctomycetota</taxon>
        <taxon>Planctomycetia</taxon>
        <taxon>Planctomycetia incertae sedis</taxon>
        <taxon>Saltatorellus</taxon>
    </lineage>
</organism>
<dbReference type="GO" id="GO:0046872">
    <property type="term" value="F:metal ion binding"/>
    <property type="evidence" value="ECO:0007669"/>
    <property type="project" value="UniProtKB-KW"/>
</dbReference>
<evidence type="ECO:0000259" key="4">
    <source>
        <dbReference type="Pfam" id="PF00884"/>
    </source>
</evidence>
<keyword evidence="6" id="KW-1185">Reference proteome</keyword>
<reference evidence="5 6" key="1">
    <citation type="submission" date="2019-02" db="EMBL/GenBank/DDBJ databases">
        <title>Deep-cultivation of Planctomycetes and their phenomic and genomic characterization uncovers novel biology.</title>
        <authorList>
            <person name="Wiegand S."/>
            <person name="Jogler M."/>
            <person name="Boedeker C."/>
            <person name="Pinto D."/>
            <person name="Vollmers J."/>
            <person name="Rivas-Marin E."/>
            <person name="Kohn T."/>
            <person name="Peeters S.H."/>
            <person name="Heuer A."/>
            <person name="Rast P."/>
            <person name="Oberbeckmann S."/>
            <person name="Bunk B."/>
            <person name="Jeske O."/>
            <person name="Meyerdierks A."/>
            <person name="Storesund J.E."/>
            <person name="Kallscheuer N."/>
            <person name="Luecker S."/>
            <person name="Lage O.M."/>
            <person name="Pohl T."/>
            <person name="Merkel B.J."/>
            <person name="Hornburger P."/>
            <person name="Mueller R.-W."/>
            <person name="Bruemmer F."/>
            <person name="Labrenz M."/>
            <person name="Spormann A.M."/>
            <person name="Op den Camp H."/>
            <person name="Overmann J."/>
            <person name="Amann R."/>
            <person name="Jetten M.S.M."/>
            <person name="Mascher T."/>
            <person name="Medema M.H."/>
            <person name="Devos D.P."/>
            <person name="Kaster A.-K."/>
            <person name="Ovreas L."/>
            <person name="Rohde M."/>
            <person name="Galperin M.Y."/>
            <person name="Jogler C."/>
        </authorList>
    </citation>
    <scope>NUCLEOTIDE SEQUENCE [LARGE SCALE GENOMIC DNA]</scope>
    <source>
        <strain evidence="5 6">Poly30</strain>
    </source>
</reference>
<dbReference type="AlphaFoldDB" id="A0A518EWP4"/>
<feature type="region of interest" description="Disordered" evidence="3">
    <location>
        <begin position="528"/>
        <end position="550"/>
    </location>
</feature>
<protein>
    <submittedName>
        <fullName evidence="5">Sulfatase</fullName>
    </submittedName>
</protein>
<feature type="region of interest" description="Disordered" evidence="3">
    <location>
        <begin position="113"/>
        <end position="134"/>
    </location>
</feature>
<sequence length="550" mass="59460">MNAQVETRRVRGSFDGLRALAWLAALVPVLACGRQPTLEDVQEGRAEVTGQGVLVIAIDGLRWDHTSLAGYDRDTTPFLASLGQRGIVFSDAWTPTPTLVGSHLALLSGSDPSLAQPPSTLPGASGQAAVRPGPAASAGDEAWFVPEDLWLLGQSFLSQGWNTAAFVDHPMIAELRGFSTGFRSFVEFGGDPLEEERAIGVFGVGSRFVRWVNKRPLDENWFAYLHMHDLERVWVPGGGVSSTRGVAEATADWRPRMELDFAVPLGVTEPLFHVLPPSRASSVRGVKMGEYELRYDRGIRALDANLARIIGHTDEFGRADDVTVVIVGSFGVELGEHGLYLQGGLVEEQDLRVPLLIRPSAALWKELGWESDDEGRSAGAGRSIDALASLLDVAPTLVDVFQLPSSGRMLGLSLRSAMAGEPGATRQRLFASAPMPAGAAVVEEHAIMTLYHPDRISTALRDSWGIARPSADLGAGLDRSLVRLRPREEDAGERALRALGPTEEARFRAAQVAWESLLMQERRALHFGGEDSDKPGVAEFRALQQDGSLD</sequence>
<keyword evidence="2" id="KW-0378">Hydrolase</keyword>
<gene>
    <name evidence="5" type="ORF">Poly30_40570</name>
</gene>
<proteinExistence type="predicted"/>
<dbReference type="PANTHER" id="PTHR45953:SF1">
    <property type="entry name" value="IDURONATE 2-SULFATASE"/>
    <property type="match status" value="1"/>
</dbReference>
<dbReference type="GO" id="GO:0008484">
    <property type="term" value="F:sulfuric ester hydrolase activity"/>
    <property type="evidence" value="ECO:0007669"/>
    <property type="project" value="TreeGrafter"/>
</dbReference>
<dbReference type="OrthoDB" id="217306at2"/>